<gene>
    <name evidence="1" type="ORF">AVDCRST_MAG93-7483</name>
</gene>
<dbReference type="EMBL" id="CADCTR010002523">
    <property type="protein sequence ID" value="CAA9358080.1"/>
    <property type="molecule type" value="Genomic_DNA"/>
</dbReference>
<dbReference type="AlphaFoldDB" id="A0A6J4MFN6"/>
<reference evidence="1" key="1">
    <citation type="submission" date="2020-02" db="EMBL/GenBank/DDBJ databases">
        <authorList>
            <person name="Meier V. D."/>
        </authorList>
    </citation>
    <scope>NUCLEOTIDE SEQUENCE</scope>
    <source>
        <strain evidence="1">AVDCRST_MAG93</strain>
    </source>
</reference>
<protein>
    <submittedName>
        <fullName evidence="1">Uncharacterized protein</fullName>
    </submittedName>
</protein>
<evidence type="ECO:0000313" key="1">
    <source>
        <dbReference type="EMBL" id="CAA9358080.1"/>
    </source>
</evidence>
<organism evidence="1">
    <name type="scientific">uncultured Chloroflexia bacterium</name>
    <dbReference type="NCBI Taxonomy" id="1672391"/>
    <lineage>
        <taxon>Bacteria</taxon>
        <taxon>Bacillati</taxon>
        <taxon>Chloroflexota</taxon>
        <taxon>Chloroflexia</taxon>
        <taxon>environmental samples</taxon>
    </lineage>
</organism>
<name>A0A6J4MFN6_9CHLR</name>
<sequence>MTNPEQKAAEQASEAMADYVPTLEQLGLGREPLPSPDLVWEEQFVEVGFADRFAGLAQAVRALEPAEWSIESARPGADGWAVGEVIASAKVSIHGPRLNYIITLDPDLKHWHHAIVEEEDFESLWPMAAPRGVVIPVDFAREWMRARRRELTKVEEPVERRAAEALQQALLRQVAEQ</sequence>
<proteinExistence type="predicted"/>
<feature type="non-terminal residue" evidence="1">
    <location>
        <position position="177"/>
    </location>
</feature>
<accession>A0A6J4MFN6</accession>